<dbReference type="PANTHER" id="PTHR23528:SF1">
    <property type="entry name" value="MAJOR FACILITATOR SUPERFAMILY (MFS) PROFILE DOMAIN-CONTAINING PROTEIN"/>
    <property type="match status" value="1"/>
</dbReference>
<accession>A0A7W6EVC5</accession>
<dbReference type="Proteomes" id="UP000562395">
    <property type="component" value="Unassembled WGS sequence"/>
</dbReference>
<keyword evidence="2 4" id="KW-1133">Transmembrane helix</keyword>
<keyword evidence="7" id="KW-1185">Reference proteome</keyword>
<feature type="transmembrane region" description="Helical" evidence="4">
    <location>
        <begin position="316"/>
        <end position="335"/>
    </location>
</feature>
<dbReference type="PROSITE" id="PS50850">
    <property type="entry name" value="MFS"/>
    <property type="match status" value="1"/>
</dbReference>
<keyword evidence="3 4" id="KW-0472">Membrane</keyword>
<feature type="transmembrane region" description="Helical" evidence="4">
    <location>
        <begin position="383"/>
        <end position="402"/>
    </location>
</feature>
<evidence type="ECO:0000256" key="3">
    <source>
        <dbReference type="ARBA" id="ARBA00023136"/>
    </source>
</evidence>
<reference evidence="6 7" key="1">
    <citation type="submission" date="2020-08" db="EMBL/GenBank/DDBJ databases">
        <title>Genomic Encyclopedia of Type Strains, Phase IV (KMG-IV): sequencing the most valuable type-strain genomes for metagenomic binning, comparative biology and taxonomic classification.</title>
        <authorList>
            <person name="Goeker M."/>
        </authorList>
    </citation>
    <scope>NUCLEOTIDE SEQUENCE [LARGE SCALE GENOMIC DNA]</scope>
    <source>
        <strain evidence="6 7">DSM 14552</strain>
    </source>
</reference>
<feature type="transmembrane region" description="Helical" evidence="4">
    <location>
        <begin position="20"/>
        <end position="43"/>
    </location>
</feature>
<evidence type="ECO:0000259" key="5">
    <source>
        <dbReference type="PROSITE" id="PS50850"/>
    </source>
</evidence>
<dbReference type="InterPro" id="IPR020846">
    <property type="entry name" value="MFS_dom"/>
</dbReference>
<dbReference type="InterPro" id="IPR036259">
    <property type="entry name" value="MFS_trans_sf"/>
</dbReference>
<dbReference type="GO" id="GO:0022857">
    <property type="term" value="F:transmembrane transporter activity"/>
    <property type="evidence" value="ECO:0007669"/>
    <property type="project" value="InterPro"/>
</dbReference>
<evidence type="ECO:0000256" key="4">
    <source>
        <dbReference type="SAM" id="Phobius"/>
    </source>
</evidence>
<dbReference type="RefSeq" id="WP_343057080.1">
    <property type="nucleotide sequence ID" value="NZ_JACICY010000001.1"/>
</dbReference>
<dbReference type="PANTHER" id="PTHR23528">
    <property type="match status" value="1"/>
</dbReference>
<dbReference type="InterPro" id="IPR011701">
    <property type="entry name" value="MFS"/>
</dbReference>
<feature type="transmembrane region" description="Helical" evidence="4">
    <location>
        <begin position="225"/>
        <end position="251"/>
    </location>
</feature>
<feature type="transmembrane region" description="Helical" evidence="4">
    <location>
        <begin position="153"/>
        <end position="177"/>
    </location>
</feature>
<feature type="transmembrane region" description="Helical" evidence="4">
    <location>
        <begin position="356"/>
        <end position="377"/>
    </location>
</feature>
<evidence type="ECO:0000256" key="1">
    <source>
        <dbReference type="ARBA" id="ARBA00022692"/>
    </source>
</evidence>
<feature type="transmembrane region" description="Helical" evidence="4">
    <location>
        <begin position="183"/>
        <end position="204"/>
    </location>
</feature>
<keyword evidence="1 4" id="KW-0812">Transmembrane</keyword>
<dbReference type="EMBL" id="JACICY010000001">
    <property type="protein sequence ID" value="MBB3859609.1"/>
    <property type="molecule type" value="Genomic_DNA"/>
</dbReference>
<feature type="domain" description="Major facilitator superfamily (MFS) profile" evidence="5">
    <location>
        <begin position="23"/>
        <end position="405"/>
    </location>
</feature>
<feature type="transmembrane region" description="Helical" evidence="4">
    <location>
        <begin position="94"/>
        <end position="114"/>
    </location>
</feature>
<evidence type="ECO:0000313" key="6">
    <source>
        <dbReference type="EMBL" id="MBB3859609.1"/>
    </source>
</evidence>
<organism evidence="6 7">
    <name type="scientific">Novosphingobium hassiacum</name>
    <dbReference type="NCBI Taxonomy" id="173676"/>
    <lineage>
        <taxon>Bacteria</taxon>
        <taxon>Pseudomonadati</taxon>
        <taxon>Pseudomonadota</taxon>
        <taxon>Alphaproteobacteria</taxon>
        <taxon>Sphingomonadales</taxon>
        <taxon>Sphingomonadaceae</taxon>
        <taxon>Novosphingobium</taxon>
    </lineage>
</organism>
<feature type="transmembrane region" description="Helical" evidence="4">
    <location>
        <begin position="120"/>
        <end position="141"/>
    </location>
</feature>
<comment type="caution">
    <text evidence="6">The sequence shown here is derived from an EMBL/GenBank/DDBJ whole genome shotgun (WGS) entry which is preliminary data.</text>
</comment>
<gene>
    <name evidence="6" type="ORF">GGQ88_000849</name>
</gene>
<dbReference type="SUPFAM" id="SSF103473">
    <property type="entry name" value="MFS general substrate transporter"/>
    <property type="match status" value="1"/>
</dbReference>
<dbReference type="Gene3D" id="1.20.1250.20">
    <property type="entry name" value="MFS general substrate transporter like domains"/>
    <property type="match status" value="1"/>
</dbReference>
<sequence length="405" mass="42914">MNQPLRRAMRVDRLRTQSGFLPLFALAWAGAAIAYIPFLTILLPVRIETLAGVTGKSDLAVTWIGSFAFAGAIAASIGGIAFGWASDVLGNRRIWVAAGLVLSVGLLLLTTQVTTFLKHIVLLTCWQLALNMMLGPLSAWAGDLVPDSQKGKLGGMMAFAPAAGALTGAFVTVPGMAGPEMRVLIVALLQVCCVVPLLLFGSLARAPVTEPEAPSSQSDMPQRSVLLRMWVARLLVQISEATLFAYLYLWLRSLDPSFDDSTTARIFGGMLAVSVPLTLIIGSWTDRQGKPLLPLRIAAAFACAALLLMGGTTSPVVAVVGYAAFNLCSSVFLALHSAQTLRVLPRGDRRGRDLGVFNLTNTLPSLVMPALTITLIPEIGFRGLFVLLAVLALGAAALLSPARPR</sequence>
<dbReference type="AlphaFoldDB" id="A0A7W6EVC5"/>
<feature type="transmembrane region" description="Helical" evidence="4">
    <location>
        <begin position="63"/>
        <end position="82"/>
    </location>
</feature>
<proteinExistence type="predicted"/>
<dbReference type="Pfam" id="PF07690">
    <property type="entry name" value="MFS_1"/>
    <property type="match status" value="1"/>
</dbReference>
<protein>
    <submittedName>
        <fullName evidence="6">MFS family permease</fullName>
    </submittedName>
</protein>
<name>A0A7W6EVC5_9SPHN</name>
<evidence type="ECO:0000256" key="2">
    <source>
        <dbReference type="ARBA" id="ARBA00022989"/>
    </source>
</evidence>
<feature type="transmembrane region" description="Helical" evidence="4">
    <location>
        <begin position="263"/>
        <end position="281"/>
    </location>
</feature>
<evidence type="ECO:0000313" key="7">
    <source>
        <dbReference type="Proteomes" id="UP000562395"/>
    </source>
</evidence>
<feature type="transmembrane region" description="Helical" evidence="4">
    <location>
        <begin position="293"/>
        <end position="310"/>
    </location>
</feature>